<protein>
    <recommendedName>
        <fullName evidence="4">Resolvase/invertase-type recombinase catalytic domain-containing protein</fullName>
    </recommendedName>
</protein>
<dbReference type="InterPro" id="IPR011109">
    <property type="entry name" value="DNA_bind_recombinase_dom"/>
</dbReference>
<dbReference type="Gene3D" id="3.90.1750.20">
    <property type="entry name" value="Putative Large Serine Recombinase, Chain B, Domain 2"/>
    <property type="match status" value="1"/>
</dbReference>
<comment type="caution">
    <text evidence="5">The sequence shown here is derived from an EMBL/GenBank/DDBJ whole genome shotgun (WGS) entry which is preliminary data.</text>
</comment>
<dbReference type="SUPFAM" id="SSF53041">
    <property type="entry name" value="Resolvase-like"/>
    <property type="match status" value="1"/>
</dbReference>
<dbReference type="GO" id="GO:0003677">
    <property type="term" value="F:DNA binding"/>
    <property type="evidence" value="ECO:0007669"/>
    <property type="project" value="UniProtKB-KW"/>
</dbReference>
<evidence type="ECO:0000313" key="6">
    <source>
        <dbReference type="Proteomes" id="UP000574761"/>
    </source>
</evidence>
<sequence>MAIRPKAYSYIRISSKRQLDGDGLARQLAKAREYAAQHDLDLDTELQDVGSGYHGKHVKFGALGGFLRLVEQGKVPAGSWLLVESLDRLSREDVLVAQGQFIDLLLAGITIATLLDGQVYHKDRDDMQLIMSLAYMMRANDESSTKSKRAKAKILKRKEQALEGEKRYNVSLVHWIDQNRIGSSHDYEFTLNDHAKTVQRIYELADSGIGTHSIARILNQSDTPVFRPKINVKNQWRDATVAAILRDETCIGTYKVFQTVDSERLPLGEPIKNYYPAAITEELFWRVQRKRPEHPNKGNVGKRFANLFPRRTACAHCGSALKMVTSLSQKNPRNYFTCSNRVLTGGRDCNTEPKTFRYDELEAAVLMYVTDFHKAAHEALETRTYDLKQINTELNAAQAKRRDFEQRIANLRDDLETENDAEERAYGRKRLAELRGKREQQIAHIAELQKQISEADEHRQQLATVNERIAMERLTWSTGTDEEVLQSRSRVSRALAEFITKVQVDFVQQQAAVYVAGYTRIYYFKSNGELATTVNGTKMAFAAVEKILRADGAHEATIAQAKEAHAKIKAAV</sequence>
<evidence type="ECO:0000256" key="3">
    <source>
        <dbReference type="SAM" id="Coils"/>
    </source>
</evidence>
<keyword evidence="6" id="KW-1185">Reference proteome</keyword>
<dbReference type="Pfam" id="PF13408">
    <property type="entry name" value="Zn_ribbon_recom"/>
    <property type="match status" value="1"/>
</dbReference>
<name>A0A7W6DBQ2_9HYPH</name>
<dbReference type="EMBL" id="JACIEE010000019">
    <property type="protein sequence ID" value="MBB3980273.1"/>
    <property type="molecule type" value="Genomic_DNA"/>
</dbReference>
<organism evidence="5 6">
    <name type="scientific">Mycoplana azooxidifex</name>
    <dbReference type="NCBI Taxonomy" id="1636188"/>
    <lineage>
        <taxon>Bacteria</taxon>
        <taxon>Pseudomonadati</taxon>
        <taxon>Pseudomonadota</taxon>
        <taxon>Alphaproteobacteria</taxon>
        <taxon>Hyphomicrobiales</taxon>
        <taxon>Rhizobiaceae</taxon>
        <taxon>Mycoplana</taxon>
    </lineage>
</organism>
<reference evidence="5 6" key="1">
    <citation type="submission" date="2020-08" db="EMBL/GenBank/DDBJ databases">
        <title>Genomic Encyclopedia of Type Strains, Phase IV (KMG-IV): sequencing the most valuable type-strain genomes for metagenomic binning, comparative biology and taxonomic classification.</title>
        <authorList>
            <person name="Goeker M."/>
        </authorList>
    </citation>
    <scope>NUCLEOTIDE SEQUENCE [LARGE SCALE GENOMIC DNA]</scope>
    <source>
        <strain evidence="5 6">DSM 100211</strain>
    </source>
</reference>
<evidence type="ECO:0000259" key="4">
    <source>
        <dbReference type="PROSITE" id="PS51736"/>
    </source>
</evidence>
<dbReference type="GO" id="GO:0000150">
    <property type="term" value="F:DNA strand exchange activity"/>
    <property type="evidence" value="ECO:0007669"/>
    <property type="project" value="InterPro"/>
</dbReference>
<evidence type="ECO:0000256" key="1">
    <source>
        <dbReference type="ARBA" id="ARBA00023125"/>
    </source>
</evidence>
<dbReference type="PROSITE" id="PS51736">
    <property type="entry name" value="RECOMBINASES_3"/>
    <property type="match status" value="1"/>
</dbReference>
<proteinExistence type="predicted"/>
<dbReference type="InterPro" id="IPR025827">
    <property type="entry name" value="Zn_ribbon_recom_dom"/>
</dbReference>
<keyword evidence="2" id="KW-0233">DNA recombination</keyword>
<evidence type="ECO:0000256" key="2">
    <source>
        <dbReference type="ARBA" id="ARBA00023172"/>
    </source>
</evidence>
<accession>A0A7W6DBQ2</accession>
<feature type="coiled-coil region" evidence="3">
    <location>
        <begin position="387"/>
        <end position="468"/>
    </location>
</feature>
<feature type="domain" description="Resolvase/invertase-type recombinase catalytic" evidence="4">
    <location>
        <begin position="6"/>
        <end position="161"/>
    </location>
</feature>
<dbReference type="CDD" id="cd00338">
    <property type="entry name" value="Ser_Recombinase"/>
    <property type="match status" value="1"/>
</dbReference>
<keyword evidence="3" id="KW-0175">Coiled coil</keyword>
<dbReference type="InterPro" id="IPR038109">
    <property type="entry name" value="DNA_bind_recomb_sf"/>
</dbReference>
<dbReference type="PANTHER" id="PTHR30461">
    <property type="entry name" value="DNA-INVERTASE FROM LAMBDOID PROPHAGE"/>
    <property type="match status" value="1"/>
</dbReference>
<dbReference type="RefSeq" id="WP_183808415.1">
    <property type="nucleotide sequence ID" value="NZ_JACIEE010000019.1"/>
</dbReference>
<dbReference type="InterPro" id="IPR006119">
    <property type="entry name" value="Resolv_N"/>
</dbReference>
<keyword evidence="1" id="KW-0238">DNA-binding</keyword>
<dbReference type="PANTHER" id="PTHR30461:SF2">
    <property type="entry name" value="SERINE RECOMBINASE PINE-RELATED"/>
    <property type="match status" value="1"/>
</dbReference>
<dbReference type="AlphaFoldDB" id="A0A7W6DBQ2"/>
<dbReference type="Proteomes" id="UP000574761">
    <property type="component" value="Unassembled WGS sequence"/>
</dbReference>
<dbReference type="InterPro" id="IPR050639">
    <property type="entry name" value="SSR_resolvase"/>
</dbReference>
<evidence type="ECO:0000313" key="5">
    <source>
        <dbReference type="EMBL" id="MBB3980273.1"/>
    </source>
</evidence>
<dbReference type="Gene3D" id="3.40.50.1390">
    <property type="entry name" value="Resolvase, N-terminal catalytic domain"/>
    <property type="match status" value="1"/>
</dbReference>
<dbReference type="Pfam" id="PF07508">
    <property type="entry name" value="Recombinase"/>
    <property type="match status" value="1"/>
</dbReference>
<gene>
    <name evidence="5" type="ORF">GGQ64_005526</name>
</gene>
<dbReference type="Pfam" id="PF00239">
    <property type="entry name" value="Resolvase"/>
    <property type="match status" value="1"/>
</dbReference>
<dbReference type="InterPro" id="IPR036162">
    <property type="entry name" value="Resolvase-like_N_sf"/>
</dbReference>
<dbReference type="SMART" id="SM00857">
    <property type="entry name" value="Resolvase"/>
    <property type="match status" value="1"/>
</dbReference>